<dbReference type="PROSITE" id="PS51462">
    <property type="entry name" value="NUDIX"/>
    <property type="match status" value="1"/>
</dbReference>
<evidence type="ECO:0000256" key="3">
    <source>
        <dbReference type="ARBA" id="ARBA00022801"/>
    </source>
</evidence>
<dbReference type="SUPFAM" id="SSF55811">
    <property type="entry name" value="Nudix"/>
    <property type="match status" value="1"/>
</dbReference>
<dbReference type="InterPro" id="IPR015797">
    <property type="entry name" value="NUDIX_hydrolase-like_dom_sf"/>
</dbReference>
<evidence type="ECO:0000256" key="4">
    <source>
        <dbReference type="ARBA" id="ARBA00022842"/>
    </source>
</evidence>
<dbReference type="Proteomes" id="UP001595699">
    <property type="component" value="Unassembled WGS sequence"/>
</dbReference>
<organism evidence="7 8">
    <name type="scientific">Tenggerimyces flavus</name>
    <dbReference type="NCBI Taxonomy" id="1708749"/>
    <lineage>
        <taxon>Bacteria</taxon>
        <taxon>Bacillati</taxon>
        <taxon>Actinomycetota</taxon>
        <taxon>Actinomycetes</taxon>
        <taxon>Propionibacteriales</taxon>
        <taxon>Nocardioidaceae</taxon>
        <taxon>Tenggerimyces</taxon>
    </lineage>
</organism>
<evidence type="ECO:0000259" key="6">
    <source>
        <dbReference type="PROSITE" id="PS51462"/>
    </source>
</evidence>
<dbReference type="PANTHER" id="PTHR43046">
    <property type="entry name" value="GDP-MANNOSE MANNOSYL HYDROLASE"/>
    <property type="match status" value="1"/>
</dbReference>
<dbReference type="PROSITE" id="PS00893">
    <property type="entry name" value="NUDIX_BOX"/>
    <property type="match status" value="1"/>
</dbReference>
<accession>A0ABV7Y7B4</accession>
<evidence type="ECO:0000313" key="8">
    <source>
        <dbReference type="Proteomes" id="UP001595699"/>
    </source>
</evidence>
<protein>
    <submittedName>
        <fullName evidence="7">NUDIX hydrolase</fullName>
    </submittedName>
</protein>
<dbReference type="InterPro" id="IPR020084">
    <property type="entry name" value="NUDIX_hydrolase_CS"/>
</dbReference>
<evidence type="ECO:0000256" key="1">
    <source>
        <dbReference type="ARBA" id="ARBA00001946"/>
    </source>
</evidence>
<evidence type="ECO:0000313" key="7">
    <source>
        <dbReference type="EMBL" id="MFC3761012.1"/>
    </source>
</evidence>
<name>A0ABV7Y7B4_9ACTN</name>
<dbReference type="PANTHER" id="PTHR43046:SF12">
    <property type="entry name" value="GDP-MANNOSE MANNOSYL HYDROLASE"/>
    <property type="match status" value="1"/>
</dbReference>
<dbReference type="RefSeq" id="WP_205117238.1">
    <property type="nucleotide sequence ID" value="NZ_JAFBCM010000001.1"/>
</dbReference>
<comment type="cofactor">
    <cofactor evidence="1">
        <name>Mg(2+)</name>
        <dbReference type="ChEBI" id="CHEBI:18420"/>
    </cofactor>
</comment>
<keyword evidence="8" id="KW-1185">Reference proteome</keyword>
<dbReference type="CDD" id="cd04685">
    <property type="entry name" value="NUDIX_Hydrolase"/>
    <property type="match status" value="1"/>
</dbReference>
<gene>
    <name evidence="7" type="ORF">ACFOUW_09180</name>
</gene>
<evidence type="ECO:0000256" key="2">
    <source>
        <dbReference type="ARBA" id="ARBA00005582"/>
    </source>
</evidence>
<dbReference type="GO" id="GO:0016787">
    <property type="term" value="F:hydrolase activity"/>
    <property type="evidence" value="ECO:0007669"/>
    <property type="project" value="UniProtKB-KW"/>
</dbReference>
<dbReference type="Pfam" id="PF00293">
    <property type="entry name" value="NUDIX"/>
    <property type="match status" value="1"/>
</dbReference>
<comment type="caution">
    <text evidence="7">The sequence shown here is derived from an EMBL/GenBank/DDBJ whole genome shotgun (WGS) entry which is preliminary data.</text>
</comment>
<feature type="domain" description="Nudix hydrolase" evidence="6">
    <location>
        <begin position="6"/>
        <end position="147"/>
    </location>
</feature>
<keyword evidence="4" id="KW-0460">Magnesium</keyword>
<dbReference type="InterPro" id="IPR000086">
    <property type="entry name" value="NUDIX_hydrolase_dom"/>
</dbReference>
<evidence type="ECO:0000256" key="5">
    <source>
        <dbReference type="RuleBase" id="RU003476"/>
    </source>
</evidence>
<dbReference type="Gene3D" id="3.90.79.10">
    <property type="entry name" value="Nucleoside Triphosphate Pyrophosphohydrolase"/>
    <property type="match status" value="1"/>
</dbReference>
<dbReference type="PRINTS" id="PR00502">
    <property type="entry name" value="NUDIXFAMILY"/>
</dbReference>
<dbReference type="EMBL" id="JBHRZH010000006">
    <property type="protein sequence ID" value="MFC3761012.1"/>
    <property type="molecule type" value="Genomic_DNA"/>
</dbReference>
<reference evidence="8" key="1">
    <citation type="journal article" date="2019" name="Int. J. Syst. Evol. Microbiol.">
        <title>The Global Catalogue of Microorganisms (GCM) 10K type strain sequencing project: providing services to taxonomists for standard genome sequencing and annotation.</title>
        <authorList>
            <consortium name="The Broad Institute Genomics Platform"/>
            <consortium name="The Broad Institute Genome Sequencing Center for Infectious Disease"/>
            <person name="Wu L."/>
            <person name="Ma J."/>
        </authorList>
    </citation>
    <scope>NUCLEOTIDE SEQUENCE [LARGE SCALE GENOMIC DNA]</scope>
    <source>
        <strain evidence="8">CGMCC 4.7241</strain>
    </source>
</reference>
<sequence length="160" mass="18398">MTEEAVVRHSVQVLLFDEGDRVLLLQSADPDSSSTLWRPVGGGIEAGETVQDAARREVAEETGLPDLELGPELWHRRHLYTWLGKRWDSRERWFLARVDHFAPTEAGMTEQEARHHLEHRWWTYDALATTTERFTPHDLPERVANLLTDGPPAIPLDLHH</sequence>
<comment type="similarity">
    <text evidence="2 5">Belongs to the Nudix hydrolase family.</text>
</comment>
<dbReference type="InterPro" id="IPR020476">
    <property type="entry name" value="Nudix_hydrolase"/>
</dbReference>
<proteinExistence type="inferred from homology"/>
<keyword evidence="3 5" id="KW-0378">Hydrolase</keyword>